<dbReference type="CDD" id="cd04189">
    <property type="entry name" value="G1P_TT_long"/>
    <property type="match status" value="1"/>
</dbReference>
<comment type="caution">
    <text evidence="2">The sequence shown here is derived from an EMBL/GenBank/DDBJ whole genome shotgun (WGS) entry which is preliminary data.</text>
</comment>
<dbReference type="Gene3D" id="3.90.550.10">
    <property type="entry name" value="Spore Coat Polysaccharide Biosynthesis Protein SpsA, Chain A"/>
    <property type="match status" value="1"/>
</dbReference>
<keyword evidence="2" id="KW-0548">Nucleotidyltransferase</keyword>
<dbReference type="PANTHER" id="PTHR42883:SF2">
    <property type="entry name" value="THYMIDYLYLTRANSFERASE"/>
    <property type="match status" value="1"/>
</dbReference>
<dbReference type="Proteomes" id="UP001596067">
    <property type="component" value="Unassembled WGS sequence"/>
</dbReference>
<dbReference type="GO" id="GO:0008879">
    <property type="term" value="F:glucose-1-phosphate thymidylyltransferase activity"/>
    <property type="evidence" value="ECO:0007669"/>
    <property type="project" value="UniProtKB-EC"/>
</dbReference>
<dbReference type="EC" id="2.7.7.24" evidence="2"/>
<dbReference type="NCBIfam" id="TIGR01208">
    <property type="entry name" value="rmlA_long"/>
    <property type="match status" value="1"/>
</dbReference>
<protein>
    <submittedName>
        <fullName evidence="2">Glucose-1-phosphate thymidylyltransferase</fullName>
        <ecNumber evidence="2">2.7.7.24</ecNumber>
    </submittedName>
</protein>
<dbReference type="InterPro" id="IPR005835">
    <property type="entry name" value="NTP_transferase_dom"/>
</dbReference>
<sequence>MKALVLAGGMGTRLRPLTHAMPKQLVPVVNKPVLFHGLEQIARAGVTEAAVIVGDWHREIREAVGDGSLFGLEITWIQQEAPFGLAHCVLLAREFLADDDFVMYLGDNVFSDGIADLADAFRRTRPDAQVAVVRVPNPEEYGIVEAGPDGRVTALREKPRAPRGNLAVAGAYFFSPLVHDAVARIEPSLRGEWEITDAIQLMVAEGRDVRAAEITGWWRDTGRIDDILDCNRLLLDRLETAVAGTVDEASTVLGAVVVEPGARVVRSHLRGPLVIGAGSVVEDSYIGPHTSIGADCVLTDAGLSHTIVLDRATVTDVNGIHGSVIGRSARVGISPPGDGRHRLVVGDHTELRVLA</sequence>
<organism evidence="2 3">
    <name type="scientific">Kitasatospora aburaviensis</name>
    <dbReference type="NCBI Taxonomy" id="67265"/>
    <lineage>
        <taxon>Bacteria</taxon>
        <taxon>Bacillati</taxon>
        <taxon>Actinomycetota</taxon>
        <taxon>Actinomycetes</taxon>
        <taxon>Kitasatosporales</taxon>
        <taxon>Streptomycetaceae</taxon>
        <taxon>Kitasatospora</taxon>
    </lineage>
</organism>
<dbReference type="InterPro" id="IPR029044">
    <property type="entry name" value="Nucleotide-diphossugar_trans"/>
</dbReference>
<name>A0ABW1ERM8_9ACTN</name>
<proteinExistence type="predicted"/>
<evidence type="ECO:0000259" key="1">
    <source>
        <dbReference type="Pfam" id="PF00483"/>
    </source>
</evidence>
<dbReference type="SUPFAM" id="SSF51161">
    <property type="entry name" value="Trimeric LpxA-like enzymes"/>
    <property type="match status" value="1"/>
</dbReference>
<keyword evidence="3" id="KW-1185">Reference proteome</keyword>
<dbReference type="PANTHER" id="PTHR42883">
    <property type="entry name" value="GLUCOSE-1-PHOSPHATE THYMIDYLTRANSFERASE"/>
    <property type="match status" value="1"/>
</dbReference>
<dbReference type="Gene3D" id="2.160.10.10">
    <property type="entry name" value="Hexapeptide repeat proteins"/>
    <property type="match status" value="1"/>
</dbReference>
<dbReference type="SUPFAM" id="SSF53448">
    <property type="entry name" value="Nucleotide-diphospho-sugar transferases"/>
    <property type="match status" value="1"/>
</dbReference>
<feature type="domain" description="Nucleotidyl transferase" evidence="1">
    <location>
        <begin position="2"/>
        <end position="235"/>
    </location>
</feature>
<dbReference type="Pfam" id="PF00483">
    <property type="entry name" value="NTP_transferase"/>
    <property type="match status" value="1"/>
</dbReference>
<keyword evidence="2" id="KW-0808">Transferase</keyword>
<dbReference type="EMBL" id="JBHSOD010000003">
    <property type="protein sequence ID" value="MFC5884230.1"/>
    <property type="molecule type" value="Genomic_DNA"/>
</dbReference>
<evidence type="ECO:0000313" key="2">
    <source>
        <dbReference type="EMBL" id="MFC5884230.1"/>
    </source>
</evidence>
<reference evidence="3" key="1">
    <citation type="journal article" date="2019" name="Int. J. Syst. Evol. Microbiol.">
        <title>The Global Catalogue of Microorganisms (GCM) 10K type strain sequencing project: providing services to taxonomists for standard genome sequencing and annotation.</title>
        <authorList>
            <consortium name="The Broad Institute Genomics Platform"/>
            <consortium name="The Broad Institute Genome Sequencing Center for Infectious Disease"/>
            <person name="Wu L."/>
            <person name="Ma J."/>
        </authorList>
    </citation>
    <scope>NUCLEOTIDE SEQUENCE [LARGE SCALE GENOMIC DNA]</scope>
    <source>
        <strain evidence="3">CGMCC 4.1469</strain>
    </source>
</reference>
<dbReference type="InterPro" id="IPR005908">
    <property type="entry name" value="G1P_thy_trans_l"/>
</dbReference>
<dbReference type="RefSeq" id="WP_313762437.1">
    <property type="nucleotide sequence ID" value="NZ_BAAAVH010000050.1"/>
</dbReference>
<dbReference type="InterPro" id="IPR011004">
    <property type="entry name" value="Trimer_LpxA-like_sf"/>
</dbReference>
<gene>
    <name evidence="2" type="ORF">ACFP0N_04410</name>
</gene>
<accession>A0ABW1ERM8</accession>
<evidence type="ECO:0000313" key="3">
    <source>
        <dbReference type="Proteomes" id="UP001596067"/>
    </source>
</evidence>